<organism evidence="3 4">
    <name type="scientific">Thalassotalea euphylliae</name>
    <dbReference type="NCBI Taxonomy" id="1655234"/>
    <lineage>
        <taxon>Bacteria</taxon>
        <taxon>Pseudomonadati</taxon>
        <taxon>Pseudomonadota</taxon>
        <taxon>Gammaproteobacteria</taxon>
        <taxon>Alteromonadales</taxon>
        <taxon>Colwelliaceae</taxon>
        <taxon>Thalassotalea</taxon>
    </lineage>
</organism>
<dbReference type="PROSITE" id="PS51257">
    <property type="entry name" value="PROKAR_LIPOPROTEIN"/>
    <property type="match status" value="1"/>
</dbReference>
<dbReference type="OrthoDB" id="428577at2"/>
<proteinExistence type="inferred from homology"/>
<evidence type="ECO:0000313" key="4">
    <source>
        <dbReference type="Proteomes" id="UP000256999"/>
    </source>
</evidence>
<evidence type="ECO:0000313" key="3">
    <source>
        <dbReference type="EMBL" id="REL34898.1"/>
    </source>
</evidence>
<evidence type="ECO:0000256" key="1">
    <source>
        <dbReference type="ARBA" id="ARBA00022801"/>
    </source>
</evidence>
<protein>
    <submittedName>
        <fullName evidence="3">Glucuronyl hydrolase</fullName>
    </submittedName>
</protein>
<dbReference type="Gene3D" id="1.50.10.10">
    <property type="match status" value="1"/>
</dbReference>
<dbReference type="GO" id="GO:0052757">
    <property type="term" value="F:chondroitin hydrolase activity"/>
    <property type="evidence" value="ECO:0007669"/>
    <property type="project" value="TreeGrafter"/>
</dbReference>
<accession>A0A3E0UD25</accession>
<dbReference type="InterPro" id="IPR052369">
    <property type="entry name" value="UG_Glycosaminoglycan_Hydrolase"/>
</dbReference>
<keyword evidence="1 3" id="KW-0378">Hydrolase</keyword>
<comment type="caution">
    <text evidence="3">The sequence shown here is derived from an EMBL/GenBank/DDBJ whole genome shotgun (WGS) entry which is preliminary data.</text>
</comment>
<dbReference type="SUPFAM" id="SSF48208">
    <property type="entry name" value="Six-hairpin glycosidases"/>
    <property type="match status" value="1"/>
</dbReference>
<dbReference type="InterPro" id="IPR012341">
    <property type="entry name" value="6hp_glycosidase-like_sf"/>
</dbReference>
<dbReference type="AlphaFoldDB" id="A0A3E0UD25"/>
<dbReference type="Proteomes" id="UP000256999">
    <property type="component" value="Unassembled WGS sequence"/>
</dbReference>
<reference evidence="3 4" key="1">
    <citation type="submission" date="2018-08" db="EMBL/GenBank/DDBJ databases">
        <title>Thalassotalea euphylliae genome.</title>
        <authorList>
            <person name="Summers S."/>
            <person name="Rice S.A."/>
            <person name="Freckelton M.L."/>
            <person name="Nedved B.T."/>
            <person name="Hadfield M.G."/>
        </authorList>
    </citation>
    <scope>NUCLEOTIDE SEQUENCE [LARGE SCALE GENOMIC DNA]</scope>
    <source>
        <strain evidence="3 4">H2</strain>
    </source>
</reference>
<sequence length="413" mass="46527">MIRKNKNFVGVTLKSIYLLLPTILALLVGCNSSTSTNNEVETIPPENFSFPITKSQVLDLAIAKYKLQATRLSPDEGYIREATNGQWHQQNWKDWTDGFFPGVLWQLALLDESLIPLADKWTTPLEGHKDFDNHDLGFIFNNSYGKALRLTNDDKYSPPLEFAANHLSRRYSPQVMAIRSWDFGNFAYPVIIDNMMNLDLLWYSAKQYNLANHYQIAEQHALTTQQNHLRDNGTSFHLVDFSPSSGEVVNKQTVQGFANSSTWARGQAWGIYGFTLAYVETNNKNFLASAQKLADYFISTLPTDGVPAWDFDLRADQNIKDSSAAVIAASAIWQLSQAVSSEESIRYQQASKALINNLLNDNYLDINPNSPALLKKASGNVPANKEVETSLIYADYYFIEVLMLQINKITLPS</sequence>
<dbReference type="EMBL" id="QUOV01000001">
    <property type="protein sequence ID" value="REL34898.1"/>
    <property type="molecule type" value="Genomic_DNA"/>
</dbReference>
<dbReference type="GO" id="GO:0000272">
    <property type="term" value="P:polysaccharide catabolic process"/>
    <property type="evidence" value="ECO:0007669"/>
    <property type="project" value="TreeGrafter"/>
</dbReference>
<dbReference type="PANTHER" id="PTHR36845:SF1">
    <property type="entry name" value="HYDROLASE, PUTATIVE (AFU_ORTHOLOGUE AFUA_7G05090)-RELATED"/>
    <property type="match status" value="1"/>
</dbReference>
<name>A0A3E0UD25_9GAMM</name>
<dbReference type="PANTHER" id="PTHR36845">
    <property type="entry name" value="HYDROLASE, PUTATIVE (AFU_ORTHOLOGUE AFUA_7G05090)-RELATED"/>
    <property type="match status" value="1"/>
</dbReference>
<comment type="similarity">
    <text evidence="2">Belongs to the glycosyl hydrolase 88 family.</text>
</comment>
<gene>
    <name evidence="3" type="ORF">DXX92_05705</name>
</gene>
<dbReference type="InterPro" id="IPR008928">
    <property type="entry name" value="6-hairpin_glycosidase_sf"/>
</dbReference>
<evidence type="ECO:0000256" key="2">
    <source>
        <dbReference type="ARBA" id="ARBA00038358"/>
    </source>
</evidence>